<name>A0ABS4DQE4_9GAMM</name>
<dbReference type="Proteomes" id="UP000823790">
    <property type="component" value="Unassembled WGS sequence"/>
</dbReference>
<dbReference type="EMBL" id="JAGJRS010000026">
    <property type="protein sequence ID" value="MBP1475274.1"/>
    <property type="molecule type" value="Genomic_DNA"/>
</dbReference>
<evidence type="ECO:0000256" key="1">
    <source>
        <dbReference type="SAM" id="SignalP"/>
    </source>
</evidence>
<accession>A0ABS4DQE4</accession>
<feature type="signal peptide" evidence="1">
    <location>
        <begin position="1"/>
        <end position="23"/>
    </location>
</feature>
<organism evidence="2 3">
    <name type="scientific">Frateuria flava</name>
    <dbReference type="NCBI Taxonomy" id="2821489"/>
    <lineage>
        <taxon>Bacteria</taxon>
        <taxon>Pseudomonadati</taxon>
        <taxon>Pseudomonadota</taxon>
        <taxon>Gammaproteobacteria</taxon>
        <taxon>Lysobacterales</taxon>
        <taxon>Rhodanobacteraceae</taxon>
        <taxon>Frateuria</taxon>
    </lineage>
</organism>
<keyword evidence="3" id="KW-1185">Reference proteome</keyword>
<proteinExistence type="predicted"/>
<sequence length="257" mass="26072">MLRRTFPLLATALLLAPALGARATDRTPGAGLHELADTELNAMRGRFTVDDHTVAWFGVTMISTWQTASGQLLQGTLAFGMDFGNGKGQPTLTFTPSVTLTRADAPVPMPATGSRSVDGSGLANVGGLLQSVQVAGDGNLASNVTRLTLRDGHAPTVSGTGTGTGTGGVSLSDGDASVAVGLDGQSAGVRLSVEGQGTVQQWIRNGSLGQSVQLAADSQSVSNRLEIDLVRQVSAANTPLALNVAQAIGLTRGIAGN</sequence>
<feature type="chain" id="PRO_5047172472" evidence="1">
    <location>
        <begin position="24"/>
        <end position="257"/>
    </location>
</feature>
<protein>
    <submittedName>
        <fullName evidence="2">Uncharacterized protein</fullName>
    </submittedName>
</protein>
<keyword evidence="1" id="KW-0732">Signal</keyword>
<evidence type="ECO:0000313" key="3">
    <source>
        <dbReference type="Proteomes" id="UP000823790"/>
    </source>
</evidence>
<reference evidence="2 3" key="1">
    <citation type="submission" date="2021-04" db="EMBL/GenBank/DDBJ databases">
        <authorList>
            <person name="Huq M.A."/>
        </authorList>
    </citation>
    <scope>NUCLEOTIDE SEQUENCE [LARGE SCALE GENOMIC DNA]</scope>
    <source>
        <strain evidence="2 3">MAH-13</strain>
    </source>
</reference>
<dbReference type="RefSeq" id="WP_209621691.1">
    <property type="nucleotide sequence ID" value="NZ_JAGJRS010000026.1"/>
</dbReference>
<gene>
    <name evidence="2" type="ORF">J7I44_13250</name>
</gene>
<evidence type="ECO:0000313" key="2">
    <source>
        <dbReference type="EMBL" id="MBP1475274.1"/>
    </source>
</evidence>
<comment type="caution">
    <text evidence="2">The sequence shown here is derived from an EMBL/GenBank/DDBJ whole genome shotgun (WGS) entry which is preliminary data.</text>
</comment>